<dbReference type="EMBL" id="LFZW01000003">
    <property type="protein sequence ID" value="KMY41483.1"/>
    <property type="molecule type" value="Genomic_DNA"/>
</dbReference>
<evidence type="ECO:0008006" key="3">
    <source>
        <dbReference type="Google" id="ProtNLM"/>
    </source>
</evidence>
<gene>
    <name evidence="1" type="ORF">AC625_24685</name>
</gene>
<keyword evidence="2" id="KW-1185">Reference proteome</keyword>
<evidence type="ECO:0000313" key="1">
    <source>
        <dbReference type="EMBL" id="KMY41483.1"/>
    </source>
</evidence>
<reference evidence="2" key="1">
    <citation type="submission" date="2015-07" db="EMBL/GenBank/DDBJ databases">
        <title>Genome sequencing project for genomic taxonomy and phylogenomics of Bacillus-like bacteria.</title>
        <authorList>
            <person name="Liu B."/>
            <person name="Wang J."/>
            <person name="Zhu Y."/>
            <person name="Liu G."/>
            <person name="Chen Q."/>
            <person name="Chen Z."/>
            <person name="Lan J."/>
            <person name="Che J."/>
            <person name="Ge C."/>
            <person name="Shi H."/>
            <person name="Pan Z."/>
            <person name="Liu X."/>
        </authorList>
    </citation>
    <scope>NUCLEOTIDE SEQUENCE [LARGE SCALE GENOMIC DNA]</scope>
    <source>
        <strain evidence="2">FJAT-27997</strain>
    </source>
</reference>
<accession>A0A0K9G4E5</accession>
<evidence type="ECO:0000313" key="2">
    <source>
        <dbReference type="Proteomes" id="UP000037146"/>
    </source>
</evidence>
<dbReference type="RefSeq" id="WP_049684073.1">
    <property type="nucleotide sequence ID" value="NZ_LFZW01000003.1"/>
</dbReference>
<comment type="caution">
    <text evidence="1">The sequence shown here is derived from an EMBL/GenBank/DDBJ whole genome shotgun (WGS) entry which is preliminary data.</text>
</comment>
<proteinExistence type="predicted"/>
<protein>
    <recommendedName>
        <fullName evidence="3">Replication-relaxation</fullName>
    </recommendedName>
</protein>
<sequence>MIIKYTSLKEKDLEYLSFILRNGMVTAKQIMLKFREPNKDRVYRRLRKLVGKKYVKYEHIAHKVGVYLGTIDARKLTNVNVTVPNKATIYTMQHNLLMTDLILFYEIQSEKQGVDFKYRTEREVRFSMIGEGDNPSKLKAFNDKRDRIPDAVFFFKSANGNVTTTWVELELNKKERKRYDDKFKMFDEILSGGRQGEQPYSFDQVIYFANEVKIHNVINEAKQRLINASKITVRNVPSVILEERWEEVLPSGTNDGETRGAKTD</sequence>
<dbReference type="PATRIC" id="fig|1679170.3.peg.5549"/>
<dbReference type="Proteomes" id="UP000037146">
    <property type="component" value="Unassembled WGS sequence"/>
</dbReference>
<organism evidence="1 2">
    <name type="scientific">Peribacillus loiseleuriae</name>
    <dbReference type="NCBI Taxonomy" id="1679170"/>
    <lineage>
        <taxon>Bacteria</taxon>
        <taxon>Bacillati</taxon>
        <taxon>Bacillota</taxon>
        <taxon>Bacilli</taxon>
        <taxon>Bacillales</taxon>
        <taxon>Bacillaceae</taxon>
        <taxon>Peribacillus</taxon>
    </lineage>
</organism>
<dbReference type="OrthoDB" id="2817217at2"/>
<name>A0A0K9G4E5_9BACI</name>
<dbReference type="AlphaFoldDB" id="A0A0K9G4E5"/>
<dbReference type="STRING" id="1679170.AC625_24685"/>